<feature type="compositionally biased region" description="Polar residues" evidence="2">
    <location>
        <begin position="43"/>
        <end position="61"/>
    </location>
</feature>
<evidence type="ECO:0000256" key="2">
    <source>
        <dbReference type="SAM" id="MobiDB-lite"/>
    </source>
</evidence>
<dbReference type="EMBL" id="JAKMXF010000210">
    <property type="protein sequence ID" value="KAI6655077.1"/>
    <property type="molecule type" value="Genomic_DNA"/>
</dbReference>
<dbReference type="Gene3D" id="1.20.1310.10">
    <property type="entry name" value="Cullin Repeats"/>
    <property type="match status" value="1"/>
</dbReference>
<dbReference type="AlphaFoldDB" id="A0AAV7K1N2"/>
<dbReference type="GO" id="GO:0006511">
    <property type="term" value="P:ubiquitin-dependent protein catabolic process"/>
    <property type="evidence" value="ECO:0007669"/>
    <property type="project" value="InterPro"/>
</dbReference>
<feature type="compositionally biased region" description="Basic residues" evidence="2">
    <location>
        <begin position="1"/>
        <end position="11"/>
    </location>
</feature>
<name>A0AAV7K1N2_9METZ</name>
<reference evidence="4 5" key="1">
    <citation type="journal article" date="2023" name="BMC Biol.">
        <title>The compact genome of the sponge Oopsacas minuta (Hexactinellida) is lacking key metazoan core genes.</title>
        <authorList>
            <person name="Santini S."/>
            <person name="Schenkelaars Q."/>
            <person name="Jourda C."/>
            <person name="Duchesne M."/>
            <person name="Belahbib H."/>
            <person name="Rocher C."/>
            <person name="Selva M."/>
            <person name="Riesgo A."/>
            <person name="Vervoort M."/>
            <person name="Leys S.P."/>
            <person name="Kodjabachian L."/>
            <person name="Le Bivic A."/>
            <person name="Borchiellini C."/>
            <person name="Claverie J.M."/>
            <person name="Renard E."/>
        </authorList>
    </citation>
    <scope>NUCLEOTIDE SEQUENCE [LARGE SCALE GENOMIC DNA]</scope>
    <source>
        <strain evidence="4">SPO-2</strain>
    </source>
</reference>
<gene>
    <name evidence="4" type="ORF">LOD99_2366</name>
</gene>
<protein>
    <recommendedName>
        <fullName evidence="3">Cullin N-terminal domain-containing protein</fullName>
    </recommendedName>
</protein>
<evidence type="ECO:0000313" key="4">
    <source>
        <dbReference type="EMBL" id="KAI6655077.1"/>
    </source>
</evidence>
<sequence length="256" mass="29711">MIKQFPRSKRQRSPETAIQSPKSKSSNYNSNNKLNQSPKKIRMSQSSTSAPNGMIGSSKTPTGPRKITIKKLRSISNQSIPDNYMDEVWVRLEETLHAIYEERPVPYSRNQLYREVENLCVNQMGPQLYEKIEPILNDVITDSFVKHFNIETVANKGFLKQLESCWNTNYEQLILITSIFGYLHCTIQASGKDSLWELGLKIFKENLKPVDDTKPKFLDRTITLLLLEIENERFELFVSFYITFQQTFPWCSVLIS</sequence>
<feature type="domain" description="Cullin N-terminal" evidence="3">
    <location>
        <begin position="89"/>
        <end position="233"/>
    </location>
</feature>
<dbReference type="InterPro" id="IPR001373">
    <property type="entry name" value="Cullin_N"/>
</dbReference>
<evidence type="ECO:0000259" key="3">
    <source>
        <dbReference type="Pfam" id="PF00888"/>
    </source>
</evidence>
<keyword evidence="5" id="KW-1185">Reference proteome</keyword>
<organism evidence="4 5">
    <name type="scientific">Oopsacas minuta</name>
    <dbReference type="NCBI Taxonomy" id="111878"/>
    <lineage>
        <taxon>Eukaryota</taxon>
        <taxon>Metazoa</taxon>
        <taxon>Porifera</taxon>
        <taxon>Hexactinellida</taxon>
        <taxon>Hexasterophora</taxon>
        <taxon>Lyssacinosida</taxon>
        <taxon>Leucopsacidae</taxon>
        <taxon>Oopsacas</taxon>
    </lineage>
</organism>
<feature type="region of interest" description="Disordered" evidence="2">
    <location>
        <begin position="1"/>
        <end position="66"/>
    </location>
</feature>
<proteinExistence type="inferred from homology"/>
<dbReference type="GO" id="GO:0031625">
    <property type="term" value="F:ubiquitin protein ligase binding"/>
    <property type="evidence" value="ECO:0007669"/>
    <property type="project" value="InterPro"/>
</dbReference>
<comment type="similarity">
    <text evidence="1">Belongs to the cullin family.</text>
</comment>
<dbReference type="InterPro" id="IPR016159">
    <property type="entry name" value="Cullin_repeat-like_dom_sf"/>
</dbReference>
<evidence type="ECO:0000256" key="1">
    <source>
        <dbReference type="ARBA" id="ARBA00006019"/>
    </source>
</evidence>
<accession>A0AAV7K1N2</accession>
<dbReference type="Pfam" id="PF00888">
    <property type="entry name" value="Cullin"/>
    <property type="match status" value="1"/>
</dbReference>
<evidence type="ECO:0000313" key="5">
    <source>
        <dbReference type="Proteomes" id="UP001165289"/>
    </source>
</evidence>
<feature type="compositionally biased region" description="Low complexity" evidence="2">
    <location>
        <begin position="20"/>
        <end position="37"/>
    </location>
</feature>
<dbReference type="PANTHER" id="PTHR11932">
    <property type="entry name" value="CULLIN"/>
    <property type="match status" value="1"/>
</dbReference>
<dbReference type="InterPro" id="IPR045093">
    <property type="entry name" value="Cullin"/>
</dbReference>
<dbReference type="Proteomes" id="UP001165289">
    <property type="component" value="Unassembled WGS sequence"/>
</dbReference>
<dbReference type="SUPFAM" id="SSF74788">
    <property type="entry name" value="Cullin repeat-like"/>
    <property type="match status" value="1"/>
</dbReference>
<comment type="caution">
    <text evidence="4">The sequence shown here is derived from an EMBL/GenBank/DDBJ whole genome shotgun (WGS) entry which is preliminary data.</text>
</comment>